<dbReference type="EMBL" id="JALJRB010000016">
    <property type="protein sequence ID" value="MCJ8501696.1"/>
    <property type="molecule type" value="Genomic_DNA"/>
</dbReference>
<dbReference type="PANTHER" id="PTHR24567:SF28">
    <property type="entry name" value="LISTERIOLYSIN REGULATORY PROTEIN"/>
    <property type="match status" value="1"/>
</dbReference>
<dbReference type="InterPro" id="IPR012318">
    <property type="entry name" value="HTH_CRP"/>
</dbReference>
<dbReference type="Pfam" id="PF00027">
    <property type="entry name" value="cNMP_binding"/>
    <property type="match status" value="1"/>
</dbReference>
<feature type="domain" description="HTH crp-type" evidence="5">
    <location>
        <begin position="147"/>
        <end position="220"/>
    </location>
</feature>
<evidence type="ECO:0000256" key="2">
    <source>
        <dbReference type="ARBA" id="ARBA00023125"/>
    </source>
</evidence>
<dbReference type="GO" id="GO:0003677">
    <property type="term" value="F:DNA binding"/>
    <property type="evidence" value="ECO:0007669"/>
    <property type="project" value="UniProtKB-KW"/>
</dbReference>
<gene>
    <name evidence="6" type="ORF">MRX98_14025</name>
</gene>
<dbReference type="InterPro" id="IPR000595">
    <property type="entry name" value="cNMP-bd_dom"/>
</dbReference>
<dbReference type="InterPro" id="IPR036388">
    <property type="entry name" value="WH-like_DNA-bd_sf"/>
</dbReference>
<organism evidence="6 7">
    <name type="scientific">Desulfatitalea alkaliphila</name>
    <dbReference type="NCBI Taxonomy" id="2929485"/>
    <lineage>
        <taxon>Bacteria</taxon>
        <taxon>Pseudomonadati</taxon>
        <taxon>Thermodesulfobacteriota</taxon>
        <taxon>Desulfobacteria</taxon>
        <taxon>Desulfobacterales</taxon>
        <taxon>Desulfosarcinaceae</taxon>
        <taxon>Desulfatitalea</taxon>
    </lineage>
</organism>
<evidence type="ECO:0000259" key="4">
    <source>
        <dbReference type="PROSITE" id="PS50042"/>
    </source>
</evidence>
<dbReference type="InterPro" id="IPR018490">
    <property type="entry name" value="cNMP-bd_dom_sf"/>
</dbReference>
<evidence type="ECO:0000313" key="7">
    <source>
        <dbReference type="Proteomes" id="UP001165427"/>
    </source>
</evidence>
<dbReference type="SMART" id="SM00419">
    <property type="entry name" value="HTH_CRP"/>
    <property type="match status" value="1"/>
</dbReference>
<protein>
    <submittedName>
        <fullName evidence="6">Crp/Fnr family transcriptional regulator</fullName>
    </submittedName>
</protein>
<dbReference type="InterPro" id="IPR014710">
    <property type="entry name" value="RmlC-like_jellyroll"/>
</dbReference>
<evidence type="ECO:0000313" key="6">
    <source>
        <dbReference type="EMBL" id="MCJ8501696.1"/>
    </source>
</evidence>
<reference evidence="6" key="1">
    <citation type="submission" date="2022-04" db="EMBL/GenBank/DDBJ databases">
        <title>Desulfatitalea alkaliphila sp. nov., a novel anaerobic sulfate-reducing bacterium isolated from terrestrial mud volcano, Taman Peninsula, Russia.</title>
        <authorList>
            <person name="Khomyakova M.A."/>
            <person name="Merkel A.Y."/>
            <person name="Slobodkin A.I."/>
        </authorList>
    </citation>
    <scope>NUCLEOTIDE SEQUENCE</scope>
    <source>
        <strain evidence="6">M08but</strain>
    </source>
</reference>
<dbReference type="InterPro" id="IPR036390">
    <property type="entry name" value="WH_DNA-bd_sf"/>
</dbReference>
<dbReference type="Pfam" id="PF13545">
    <property type="entry name" value="HTH_Crp_2"/>
    <property type="match status" value="1"/>
</dbReference>
<keyword evidence="2" id="KW-0238">DNA-binding</keyword>
<dbReference type="Gene3D" id="2.60.120.10">
    <property type="entry name" value="Jelly Rolls"/>
    <property type="match status" value="1"/>
</dbReference>
<dbReference type="SUPFAM" id="SSF46785">
    <property type="entry name" value="Winged helix' DNA-binding domain"/>
    <property type="match status" value="1"/>
</dbReference>
<dbReference type="SUPFAM" id="SSF51206">
    <property type="entry name" value="cAMP-binding domain-like"/>
    <property type="match status" value="1"/>
</dbReference>
<dbReference type="GO" id="GO:0003700">
    <property type="term" value="F:DNA-binding transcription factor activity"/>
    <property type="evidence" value="ECO:0007669"/>
    <property type="project" value="TreeGrafter"/>
</dbReference>
<evidence type="ECO:0000256" key="3">
    <source>
        <dbReference type="ARBA" id="ARBA00023163"/>
    </source>
</evidence>
<dbReference type="PROSITE" id="PS51063">
    <property type="entry name" value="HTH_CRP_2"/>
    <property type="match status" value="1"/>
</dbReference>
<comment type="caution">
    <text evidence="6">The sequence shown here is derived from an EMBL/GenBank/DDBJ whole genome shotgun (WGS) entry which is preliminary data.</text>
</comment>
<dbReference type="Gene3D" id="1.10.10.10">
    <property type="entry name" value="Winged helix-like DNA-binding domain superfamily/Winged helix DNA-binding domain"/>
    <property type="match status" value="1"/>
</dbReference>
<sequence length="229" mass="25760">MAPVAAATLPSPLFADIAQHDIDAILQCARMMRCPAGQTLFRQGDPARRCFMVIEGRLKLSQLHEQGKEALIRYVGPGETTAALALFKDRTYPLTARAVADTRTAAWDKAALEHLLDRHPRLARNLLRMALDRLEEIQTRYLELRTEQVERRIARALLRIMQHAGRHTTGGVTIDLPLSRQELADYSGTTLYTASRTLSGWEKKGWIRSGRERIVIADPHALVLFSETP</sequence>
<dbReference type="PROSITE" id="PS50042">
    <property type="entry name" value="CNMP_BINDING_3"/>
    <property type="match status" value="1"/>
</dbReference>
<dbReference type="CDD" id="cd00092">
    <property type="entry name" value="HTH_CRP"/>
    <property type="match status" value="1"/>
</dbReference>
<dbReference type="GO" id="GO:0005829">
    <property type="term" value="C:cytosol"/>
    <property type="evidence" value="ECO:0007669"/>
    <property type="project" value="TreeGrafter"/>
</dbReference>
<dbReference type="RefSeq" id="WP_246910466.1">
    <property type="nucleotide sequence ID" value="NZ_JALJRB010000016.1"/>
</dbReference>
<proteinExistence type="predicted"/>
<dbReference type="SMART" id="SM00100">
    <property type="entry name" value="cNMP"/>
    <property type="match status" value="1"/>
</dbReference>
<dbReference type="InterPro" id="IPR050397">
    <property type="entry name" value="Env_Response_Regulators"/>
</dbReference>
<evidence type="ECO:0000259" key="5">
    <source>
        <dbReference type="PROSITE" id="PS51063"/>
    </source>
</evidence>
<keyword evidence="3" id="KW-0804">Transcription</keyword>
<name>A0AA41R4U4_9BACT</name>
<accession>A0AA41R4U4</accession>
<evidence type="ECO:0000256" key="1">
    <source>
        <dbReference type="ARBA" id="ARBA00023015"/>
    </source>
</evidence>
<dbReference type="CDD" id="cd00038">
    <property type="entry name" value="CAP_ED"/>
    <property type="match status" value="1"/>
</dbReference>
<keyword evidence="7" id="KW-1185">Reference proteome</keyword>
<keyword evidence="1" id="KW-0805">Transcription regulation</keyword>
<dbReference type="PRINTS" id="PR00034">
    <property type="entry name" value="HTHCRP"/>
</dbReference>
<dbReference type="Proteomes" id="UP001165427">
    <property type="component" value="Unassembled WGS sequence"/>
</dbReference>
<dbReference type="PANTHER" id="PTHR24567">
    <property type="entry name" value="CRP FAMILY TRANSCRIPTIONAL REGULATORY PROTEIN"/>
    <property type="match status" value="1"/>
</dbReference>
<dbReference type="AlphaFoldDB" id="A0AA41R4U4"/>
<feature type="domain" description="Cyclic nucleotide-binding" evidence="4">
    <location>
        <begin position="13"/>
        <end position="133"/>
    </location>
</feature>